<evidence type="ECO:0000259" key="3">
    <source>
        <dbReference type="Pfam" id="PF20695"/>
    </source>
</evidence>
<protein>
    <submittedName>
        <fullName evidence="5">4-hydroxy-3-polyprenylbenzoate decarboxylase</fullName>
        <ecNumber evidence="5">4.1.1.98</ecNumber>
    </submittedName>
</protein>
<dbReference type="Gene3D" id="3.40.1670.10">
    <property type="entry name" value="UbiD C-terminal domain-like"/>
    <property type="match status" value="1"/>
</dbReference>
<dbReference type="NCBIfam" id="TIGR00148">
    <property type="entry name" value="UbiD family decarboxylase"/>
    <property type="match status" value="1"/>
</dbReference>
<evidence type="ECO:0000259" key="4">
    <source>
        <dbReference type="Pfam" id="PF20696"/>
    </source>
</evidence>
<dbReference type="SUPFAM" id="SSF143968">
    <property type="entry name" value="UbiD C-terminal domain-like"/>
    <property type="match status" value="1"/>
</dbReference>
<dbReference type="InterPro" id="IPR049383">
    <property type="entry name" value="UbiD-like_N"/>
</dbReference>
<evidence type="ECO:0000313" key="6">
    <source>
        <dbReference type="Proteomes" id="UP001519289"/>
    </source>
</evidence>
<gene>
    <name evidence="5" type="ORF">J2Z79_001003</name>
</gene>
<dbReference type="SUPFAM" id="SSF50475">
    <property type="entry name" value="FMN-binding split barrel"/>
    <property type="match status" value="1"/>
</dbReference>
<dbReference type="GO" id="GO:0008694">
    <property type="term" value="F:4-hydroxy-3-polyprenylbenzoate decarboxylase activity"/>
    <property type="evidence" value="ECO:0007669"/>
    <property type="project" value="UniProtKB-EC"/>
</dbReference>
<dbReference type="Pfam" id="PF01977">
    <property type="entry name" value="UbiD"/>
    <property type="match status" value="1"/>
</dbReference>
<dbReference type="InterPro" id="IPR049381">
    <property type="entry name" value="UbiD-like_C"/>
</dbReference>
<keyword evidence="5" id="KW-0456">Lyase</keyword>
<dbReference type="InterPro" id="IPR002830">
    <property type="entry name" value="UbiD"/>
</dbReference>
<dbReference type="EC" id="4.1.1.98" evidence="5"/>
<dbReference type="InterPro" id="IPR022390">
    <property type="entry name" value="HBDC"/>
</dbReference>
<sequence>MAFRDLHEFIAACEKRGWLKRIKAPVSPYLEIAEITDRVSKMPGGGPALLFENVEGSRFPVLTNTMGSMERICLALGVNHLDEIGERIRELMKLPGPGGGLFDKLGQGLKLLDVAKSTAPRIVSRAPCQEVVLTGDQVDLYQLPVLTTWPKDGGPFITLTNVITRDPVTGGRNIGMYRMQVYDKRTTGMHWHKHKDGQRHYDAHQGSRMPVAVALGGDPATIYSGSAPLPPMIPELMFAGFLRGEPVELVKCKTIDLEVPAHADFILEGYVDTAEPLRPEGPFGDHTGFYSPVDLYPVFHVTAITHRRDAIYPATLVGKPPQEDVYLGKATERIFLPLLQLFLPEVIDYNMPPEGTFHNCVLVKIKKRYPGHARKVVHGMWGLGLMMLSKCIVVVDEHIDLNNYSEVFWYVTSNIDPRRDVFFAEGPLDDLDHASPVWRFGSKMGIDATRKWPEEGHPRPWPDEIEMSPEIKERVTARWREYGFEEADT</sequence>
<evidence type="ECO:0000256" key="1">
    <source>
        <dbReference type="ARBA" id="ARBA00010021"/>
    </source>
</evidence>
<dbReference type="PANTHER" id="PTHR30108">
    <property type="entry name" value="3-OCTAPRENYL-4-HYDROXYBENZOATE CARBOXY-LYASE-RELATED"/>
    <property type="match status" value="1"/>
</dbReference>
<organism evidence="5 6">
    <name type="scientific">Symbiobacterium terraclitae</name>
    <dbReference type="NCBI Taxonomy" id="557451"/>
    <lineage>
        <taxon>Bacteria</taxon>
        <taxon>Bacillati</taxon>
        <taxon>Bacillota</taxon>
        <taxon>Clostridia</taxon>
        <taxon>Eubacteriales</taxon>
        <taxon>Symbiobacteriaceae</taxon>
        <taxon>Symbiobacterium</taxon>
    </lineage>
</organism>
<feature type="domain" description="3-octaprenyl-4-hydroxybenzoate carboxy-lyase-like N-terminal" evidence="3">
    <location>
        <begin position="10"/>
        <end position="88"/>
    </location>
</feature>
<dbReference type="InterPro" id="IPR048304">
    <property type="entry name" value="UbiD_Rift_dom"/>
</dbReference>
<comment type="caution">
    <text evidence="5">The sequence shown here is derived from an EMBL/GenBank/DDBJ whole genome shotgun (WGS) entry which is preliminary data.</text>
</comment>
<dbReference type="Pfam" id="PF20695">
    <property type="entry name" value="UbiD_N"/>
    <property type="match status" value="1"/>
</dbReference>
<dbReference type="Gene3D" id="1.20.5.570">
    <property type="entry name" value="Single helix bin"/>
    <property type="match status" value="1"/>
</dbReference>
<name>A0ABS4JQ08_9FIRM</name>
<reference evidence="5 6" key="1">
    <citation type="submission" date="2021-03" db="EMBL/GenBank/DDBJ databases">
        <title>Genomic Encyclopedia of Type Strains, Phase IV (KMG-IV): sequencing the most valuable type-strain genomes for metagenomic binning, comparative biology and taxonomic classification.</title>
        <authorList>
            <person name="Goeker M."/>
        </authorList>
    </citation>
    <scope>NUCLEOTIDE SEQUENCE [LARGE SCALE GENOMIC DNA]</scope>
    <source>
        <strain evidence="5 6">DSM 27138</strain>
    </source>
</reference>
<dbReference type="PANTHER" id="PTHR30108:SF17">
    <property type="entry name" value="FERULIC ACID DECARBOXYLASE 1"/>
    <property type="match status" value="1"/>
</dbReference>
<evidence type="ECO:0000313" key="5">
    <source>
        <dbReference type="EMBL" id="MBP2017618.1"/>
    </source>
</evidence>
<comment type="similarity">
    <text evidence="1">Belongs to the UbiD family.</text>
</comment>
<proteinExistence type="inferred from homology"/>
<feature type="domain" description="3-octaprenyl-4-hydroxybenzoate carboxy-lyase-like Rift-related" evidence="2">
    <location>
        <begin position="123"/>
        <end position="320"/>
    </location>
</feature>
<dbReference type="EMBL" id="JAGGLG010000006">
    <property type="protein sequence ID" value="MBP2017618.1"/>
    <property type="molecule type" value="Genomic_DNA"/>
</dbReference>
<feature type="domain" description="3-octaprenyl-4-hydroxybenzoate carboxy-lyase-like C-terminal" evidence="4">
    <location>
        <begin position="326"/>
        <end position="448"/>
    </location>
</feature>
<dbReference type="Proteomes" id="UP001519289">
    <property type="component" value="Unassembled WGS sequence"/>
</dbReference>
<dbReference type="Pfam" id="PF20696">
    <property type="entry name" value="UbiD_C"/>
    <property type="match status" value="1"/>
</dbReference>
<accession>A0ABS4JQ08</accession>
<keyword evidence="6" id="KW-1185">Reference proteome</keyword>
<dbReference type="RefSeq" id="WP_209465761.1">
    <property type="nucleotide sequence ID" value="NZ_JAGGLG010000006.1"/>
</dbReference>
<dbReference type="NCBIfam" id="TIGR03701">
    <property type="entry name" value="mena_SCO4490"/>
    <property type="match status" value="1"/>
</dbReference>
<evidence type="ECO:0000259" key="2">
    <source>
        <dbReference type="Pfam" id="PF01977"/>
    </source>
</evidence>